<sequence length="70" mass="7513">MCTRIFFAGATGAVGKRLLPILLALEWGAPGCYNLAEQDTEVSTALARHRLGWQPGFRLEAAALARGETP</sequence>
<evidence type="ECO:0000313" key="1">
    <source>
        <dbReference type="EMBL" id="SFD37822.1"/>
    </source>
</evidence>
<reference evidence="1 2" key="1">
    <citation type="submission" date="2016-10" db="EMBL/GenBank/DDBJ databases">
        <authorList>
            <person name="Varghese N."/>
            <person name="Submissions S."/>
        </authorList>
    </citation>
    <scope>NUCLEOTIDE SEQUENCE [LARGE SCALE GENOMIC DNA]</scope>
    <source>
        <strain evidence="1 2">LMG 18378</strain>
    </source>
</reference>
<protein>
    <submittedName>
        <fullName evidence="1">Uncharacterized protein</fullName>
    </submittedName>
</protein>
<proteinExistence type="predicted"/>
<dbReference type="EMBL" id="FOLS01000024">
    <property type="protein sequence ID" value="SFD37822.1"/>
    <property type="molecule type" value="Genomic_DNA"/>
</dbReference>
<dbReference type="AlphaFoldDB" id="A0AAQ1QXN3"/>
<organism evidence="1 2">
    <name type="scientific">Pseudomonas citronellolis</name>
    <dbReference type="NCBI Taxonomy" id="53408"/>
    <lineage>
        <taxon>Bacteria</taxon>
        <taxon>Pseudomonadati</taxon>
        <taxon>Pseudomonadota</taxon>
        <taxon>Gammaproteobacteria</taxon>
        <taxon>Pseudomonadales</taxon>
        <taxon>Pseudomonadaceae</taxon>
        <taxon>Pseudomonas</taxon>
    </lineage>
</organism>
<accession>A0AAQ1QXN3</accession>
<dbReference type="RefSeq" id="WP_074982808.1">
    <property type="nucleotide sequence ID" value="NZ_BGPP01000006.1"/>
</dbReference>
<gene>
    <name evidence="1" type="ORF">SAMN05216577_12442</name>
</gene>
<comment type="caution">
    <text evidence="1">The sequence shown here is derived from an EMBL/GenBank/DDBJ whole genome shotgun (WGS) entry which is preliminary data.</text>
</comment>
<keyword evidence="2" id="KW-1185">Reference proteome</keyword>
<name>A0AAQ1QXN3_9PSED</name>
<dbReference type="Proteomes" id="UP000183385">
    <property type="component" value="Unassembled WGS sequence"/>
</dbReference>
<evidence type="ECO:0000313" key="2">
    <source>
        <dbReference type="Proteomes" id="UP000183385"/>
    </source>
</evidence>